<gene>
    <name evidence="1" type="ORF">UFOPK2992_01763</name>
</gene>
<dbReference type="PROSITE" id="PS51257">
    <property type="entry name" value="PROKAR_LIPOPROTEIN"/>
    <property type="match status" value="1"/>
</dbReference>
<reference evidence="1" key="1">
    <citation type="submission" date="2020-05" db="EMBL/GenBank/DDBJ databases">
        <authorList>
            <person name="Chiriac C."/>
            <person name="Salcher M."/>
            <person name="Ghai R."/>
            <person name="Kavagutti S V."/>
        </authorList>
    </citation>
    <scope>NUCLEOTIDE SEQUENCE</scope>
</reference>
<dbReference type="AlphaFoldDB" id="A0A6J6YZU0"/>
<dbReference type="EMBL" id="CAFAAI010000361">
    <property type="protein sequence ID" value="CAB4813995.1"/>
    <property type="molecule type" value="Genomic_DNA"/>
</dbReference>
<sequence length="190" mass="19849">MRLRFLALMTLTASLGAAGSCGSGGEVLVNATIRKAAESFTATFAATFAARESALDLTALVAFLSDHGIPCERVDIENEGATAVPNGPFSIAMCYRSQGLHTLELSLYRSAQDRAIKRAPTVLVACAQSPENEALSGLTMTIAEGDNFDIRAAESQMSTPESLAALNAATETVATQAQLRLGKLAFECGS</sequence>
<organism evidence="1">
    <name type="scientific">freshwater metagenome</name>
    <dbReference type="NCBI Taxonomy" id="449393"/>
    <lineage>
        <taxon>unclassified sequences</taxon>
        <taxon>metagenomes</taxon>
        <taxon>ecological metagenomes</taxon>
    </lineage>
</organism>
<protein>
    <submittedName>
        <fullName evidence="1">Unannotated protein</fullName>
    </submittedName>
</protein>
<evidence type="ECO:0000313" key="1">
    <source>
        <dbReference type="EMBL" id="CAB4813995.1"/>
    </source>
</evidence>
<proteinExistence type="predicted"/>
<name>A0A6J6YZU0_9ZZZZ</name>
<accession>A0A6J6YZU0</accession>